<dbReference type="AlphaFoldDB" id="A0ABD3HKR9"/>
<evidence type="ECO:0000313" key="2">
    <source>
        <dbReference type="Proteomes" id="UP001633002"/>
    </source>
</evidence>
<organism evidence="1 2">
    <name type="scientific">Riccia sorocarpa</name>
    <dbReference type="NCBI Taxonomy" id="122646"/>
    <lineage>
        <taxon>Eukaryota</taxon>
        <taxon>Viridiplantae</taxon>
        <taxon>Streptophyta</taxon>
        <taxon>Embryophyta</taxon>
        <taxon>Marchantiophyta</taxon>
        <taxon>Marchantiopsida</taxon>
        <taxon>Marchantiidae</taxon>
        <taxon>Marchantiales</taxon>
        <taxon>Ricciaceae</taxon>
        <taxon>Riccia</taxon>
    </lineage>
</organism>
<dbReference type="SUPFAM" id="SSF53335">
    <property type="entry name" value="S-adenosyl-L-methionine-dependent methyltransferases"/>
    <property type="match status" value="1"/>
</dbReference>
<accession>A0ABD3HKR9</accession>
<dbReference type="CDD" id="cd02440">
    <property type="entry name" value="AdoMet_MTases"/>
    <property type="match status" value="1"/>
</dbReference>
<gene>
    <name evidence="1" type="ORF">R1sor_004346</name>
</gene>
<comment type="caution">
    <text evidence="1">The sequence shown here is derived from an EMBL/GenBank/DDBJ whole genome shotgun (WGS) entry which is preliminary data.</text>
</comment>
<keyword evidence="2" id="KW-1185">Reference proteome</keyword>
<proteinExistence type="predicted"/>
<protein>
    <recommendedName>
        <fullName evidence="3">Methyltransferase domain-containing protein</fullName>
    </recommendedName>
</protein>
<dbReference type="InterPro" id="IPR029063">
    <property type="entry name" value="SAM-dependent_MTases_sf"/>
</dbReference>
<evidence type="ECO:0008006" key="3">
    <source>
        <dbReference type="Google" id="ProtNLM"/>
    </source>
</evidence>
<evidence type="ECO:0000313" key="1">
    <source>
        <dbReference type="EMBL" id="KAL3690695.1"/>
    </source>
</evidence>
<dbReference type="Proteomes" id="UP001633002">
    <property type="component" value="Unassembled WGS sequence"/>
</dbReference>
<sequence length="341" mass="37822">MDVIKVEELANLSDSYYKSAFATFKNSLKNDNKVETVSTLRSKLVPLLPPPSEPLRILSVGAGTGDFDYLLLQEIFLPHTKLIQYDALEPSAELHAMFEKRLAEFPVQGVRLFKTTYGDFASSGDRSSYDVILFIHSMYYLPVDTIPSAMESLLPSSGGTVVVMLDSASGHIPLHKALGMEEGPHTRCLNHVLEPIKEAGNSKLDSNLKYFEVFHMPQWLDVEECFTDGSQVGLDLLSFAVNRDLRVASRAVLEEIRSQAKLHLGLEEIGGRRHWWTPEGLALISNSSAAATTHVDRSAFPNSFSNITELGTSDRKRTSVTTCSRSMYEVMDVVITKDDGC</sequence>
<reference evidence="1 2" key="1">
    <citation type="submission" date="2024-09" db="EMBL/GenBank/DDBJ databases">
        <title>Chromosome-scale assembly of Riccia sorocarpa.</title>
        <authorList>
            <person name="Paukszto L."/>
        </authorList>
    </citation>
    <scope>NUCLEOTIDE SEQUENCE [LARGE SCALE GENOMIC DNA]</scope>
    <source>
        <strain evidence="1">LP-2024</strain>
        <tissue evidence="1">Aerial parts of the thallus</tissue>
    </source>
</reference>
<name>A0ABD3HKR9_9MARC</name>
<dbReference type="Gene3D" id="3.40.50.150">
    <property type="entry name" value="Vaccinia Virus protein VP39"/>
    <property type="match status" value="1"/>
</dbReference>
<dbReference type="EMBL" id="JBJQOH010000003">
    <property type="protein sequence ID" value="KAL3690695.1"/>
    <property type="molecule type" value="Genomic_DNA"/>
</dbReference>